<evidence type="ECO:0000256" key="1">
    <source>
        <dbReference type="ARBA" id="ARBA00005417"/>
    </source>
</evidence>
<evidence type="ECO:0000256" key="2">
    <source>
        <dbReference type="ARBA" id="ARBA00022448"/>
    </source>
</evidence>
<dbReference type="InterPro" id="IPR003439">
    <property type="entry name" value="ABC_transporter-like_ATP-bd"/>
</dbReference>
<dbReference type="CDD" id="cd03224">
    <property type="entry name" value="ABC_TM1139_LivF_branched"/>
    <property type="match status" value="1"/>
</dbReference>
<keyword evidence="3" id="KW-0547">Nucleotide-binding</keyword>
<dbReference type="EMBL" id="BMZS01000011">
    <property type="protein sequence ID" value="GHD59945.1"/>
    <property type="molecule type" value="Genomic_DNA"/>
</dbReference>
<evidence type="ECO:0000256" key="4">
    <source>
        <dbReference type="ARBA" id="ARBA00022840"/>
    </source>
</evidence>
<comment type="similarity">
    <text evidence="1">Belongs to the ABC transporter superfamily.</text>
</comment>
<evidence type="ECO:0000313" key="8">
    <source>
        <dbReference type="Proteomes" id="UP000630353"/>
    </source>
</evidence>
<dbReference type="PANTHER" id="PTHR43820:SF4">
    <property type="entry name" value="HIGH-AFFINITY BRANCHED-CHAIN AMINO ACID TRANSPORT ATP-BINDING PROTEIN LIVF"/>
    <property type="match status" value="1"/>
</dbReference>
<dbReference type="PROSITE" id="PS50893">
    <property type="entry name" value="ABC_TRANSPORTER_2"/>
    <property type="match status" value="1"/>
</dbReference>
<dbReference type="GO" id="GO:0015807">
    <property type="term" value="P:L-amino acid transport"/>
    <property type="evidence" value="ECO:0007669"/>
    <property type="project" value="TreeGrafter"/>
</dbReference>
<keyword evidence="8" id="KW-1185">Reference proteome</keyword>
<dbReference type="Pfam" id="PF00005">
    <property type="entry name" value="ABC_tran"/>
    <property type="match status" value="1"/>
</dbReference>
<dbReference type="Proteomes" id="UP000630353">
    <property type="component" value="Unassembled WGS sequence"/>
</dbReference>
<dbReference type="RefSeq" id="WP_189993929.1">
    <property type="nucleotide sequence ID" value="NZ_BMZS01000011.1"/>
</dbReference>
<comment type="caution">
    <text evidence="7">The sequence shown here is derived from an EMBL/GenBank/DDBJ whole genome shotgun (WGS) entry which is preliminary data.</text>
</comment>
<dbReference type="PROSITE" id="PS00211">
    <property type="entry name" value="ABC_TRANSPORTER_1"/>
    <property type="match status" value="1"/>
</dbReference>
<gene>
    <name evidence="7" type="primary">livF</name>
    <name evidence="7" type="ORF">GCM10017083_45300</name>
</gene>
<keyword evidence="4 7" id="KW-0067">ATP-binding</keyword>
<dbReference type="InterPro" id="IPR027417">
    <property type="entry name" value="P-loop_NTPase"/>
</dbReference>
<evidence type="ECO:0000259" key="6">
    <source>
        <dbReference type="PROSITE" id="PS50893"/>
    </source>
</evidence>
<dbReference type="PANTHER" id="PTHR43820">
    <property type="entry name" value="HIGH-AFFINITY BRANCHED-CHAIN AMINO ACID TRANSPORT ATP-BINDING PROTEIN LIVF"/>
    <property type="match status" value="1"/>
</dbReference>
<name>A0A918XXA1_9PROT</name>
<reference evidence="7" key="1">
    <citation type="journal article" date="2014" name="Int. J. Syst. Evol. Microbiol.">
        <title>Complete genome sequence of Corynebacterium casei LMG S-19264T (=DSM 44701T), isolated from a smear-ripened cheese.</title>
        <authorList>
            <consortium name="US DOE Joint Genome Institute (JGI-PGF)"/>
            <person name="Walter F."/>
            <person name="Albersmeier A."/>
            <person name="Kalinowski J."/>
            <person name="Ruckert C."/>
        </authorList>
    </citation>
    <scope>NUCLEOTIDE SEQUENCE</scope>
    <source>
        <strain evidence="7">KCTC 42651</strain>
    </source>
</reference>
<keyword evidence="2" id="KW-0813">Transport</keyword>
<dbReference type="GO" id="GO:0016887">
    <property type="term" value="F:ATP hydrolysis activity"/>
    <property type="evidence" value="ECO:0007669"/>
    <property type="project" value="InterPro"/>
</dbReference>
<keyword evidence="5" id="KW-0029">Amino-acid transport</keyword>
<proteinExistence type="inferred from homology"/>
<accession>A0A918XXA1</accession>
<dbReference type="InterPro" id="IPR052156">
    <property type="entry name" value="BCAA_Transport_ATP-bd_LivF"/>
</dbReference>
<dbReference type="InterPro" id="IPR003593">
    <property type="entry name" value="AAA+_ATPase"/>
</dbReference>
<sequence>MLSVEGLRSRYGRIEVLHGVDLEVKAGEIVTVIGANGAGKTTLLRCLSGVQPVAAGRIVFRGDDVTRTAGHRRLGAGLAQVPEGRQIFTNLTVEENLRLGAYLFSDDRVDSDMAEAFAMFPVLREKRNQRAGGLSGGQQQMLAMARALMGRPNCLLLDEPSMGLAPILVDQILDVVRNLKSLDVTVLLVEQNAYAALAIADRGYVMETGRVTMSGPAAELIADARIREAYLGV</sequence>
<reference evidence="7" key="2">
    <citation type="submission" date="2020-09" db="EMBL/GenBank/DDBJ databases">
        <authorList>
            <person name="Sun Q."/>
            <person name="Kim S."/>
        </authorList>
    </citation>
    <scope>NUCLEOTIDE SEQUENCE</scope>
    <source>
        <strain evidence="7">KCTC 42651</strain>
    </source>
</reference>
<evidence type="ECO:0000313" key="7">
    <source>
        <dbReference type="EMBL" id="GHD59945.1"/>
    </source>
</evidence>
<evidence type="ECO:0000256" key="3">
    <source>
        <dbReference type="ARBA" id="ARBA00022741"/>
    </source>
</evidence>
<dbReference type="SMART" id="SM00382">
    <property type="entry name" value="AAA"/>
    <property type="match status" value="1"/>
</dbReference>
<dbReference type="Gene3D" id="3.40.50.300">
    <property type="entry name" value="P-loop containing nucleotide triphosphate hydrolases"/>
    <property type="match status" value="1"/>
</dbReference>
<evidence type="ECO:0000256" key="5">
    <source>
        <dbReference type="ARBA" id="ARBA00022970"/>
    </source>
</evidence>
<dbReference type="InterPro" id="IPR017871">
    <property type="entry name" value="ABC_transporter-like_CS"/>
</dbReference>
<organism evidence="7 8">
    <name type="scientific">Thalassobaculum fulvum</name>
    <dbReference type="NCBI Taxonomy" id="1633335"/>
    <lineage>
        <taxon>Bacteria</taxon>
        <taxon>Pseudomonadati</taxon>
        <taxon>Pseudomonadota</taxon>
        <taxon>Alphaproteobacteria</taxon>
        <taxon>Rhodospirillales</taxon>
        <taxon>Thalassobaculaceae</taxon>
        <taxon>Thalassobaculum</taxon>
    </lineage>
</organism>
<dbReference type="SUPFAM" id="SSF52540">
    <property type="entry name" value="P-loop containing nucleoside triphosphate hydrolases"/>
    <property type="match status" value="1"/>
</dbReference>
<dbReference type="GO" id="GO:0015658">
    <property type="term" value="F:branched-chain amino acid transmembrane transporter activity"/>
    <property type="evidence" value="ECO:0007669"/>
    <property type="project" value="TreeGrafter"/>
</dbReference>
<protein>
    <submittedName>
        <fullName evidence="7">ABC transporter ATP-binding protein</fullName>
    </submittedName>
</protein>
<dbReference type="GO" id="GO:0005524">
    <property type="term" value="F:ATP binding"/>
    <property type="evidence" value="ECO:0007669"/>
    <property type="project" value="UniProtKB-KW"/>
</dbReference>
<dbReference type="AlphaFoldDB" id="A0A918XXA1"/>
<feature type="domain" description="ABC transporter" evidence="6">
    <location>
        <begin position="2"/>
        <end position="233"/>
    </location>
</feature>